<dbReference type="Proteomes" id="UP001185984">
    <property type="component" value="Unassembled WGS sequence"/>
</dbReference>
<accession>A0ABU3ZWE2</accession>
<keyword evidence="3" id="KW-1185">Reference proteome</keyword>
<keyword evidence="1" id="KW-0732">Signal</keyword>
<feature type="chain" id="PRO_5047022900" description="DUF3617 family protein" evidence="1">
    <location>
        <begin position="31"/>
        <end position="147"/>
    </location>
</feature>
<proteinExistence type="predicted"/>
<dbReference type="EMBL" id="JAPTHD010000003">
    <property type="protein sequence ID" value="MDV5823798.1"/>
    <property type="molecule type" value="Genomic_DNA"/>
</dbReference>
<organism evidence="2 3">
    <name type="scientific">Sphingobium naphthae</name>
    <dbReference type="NCBI Taxonomy" id="1886786"/>
    <lineage>
        <taxon>Bacteria</taxon>
        <taxon>Pseudomonadati</taxon>
        <taxon>Pseudomonadota</taxon>
        <taxon>Alphaproteobacteria</taxon>
        <taxon>Sphingomonadales</taxon>
        <taxon>Sphingomonadaceae</taxon>
        <taxon>Sphingobium</taxon>
    </lineage>
</organism>
<reference evidence="3" key="1">
    <citation type="journal article" date="2022" name="J Environ Chem Eng">
        <title>Biodegradation of petroleum oil using a constructed nonpathogenic and heavy metal-tolerant bacterial consortium isolated from marine sponges.</title>
        <authorList>
            <person name="Dechsakulwatana C."/>
            <person name="Rungsihiranrut A."/>
            <person name="Muangchinda C."/>
            <person name="Ningthoujam R."/>
            <person name="Klankeo P."/>
            <person name="Pinyakong O."/>
        </authorList>
    </citation>
    <scope>NUCLEOTIDE SEQUENCE [LARGE SCALE GENOMIC DNA]</scope>
    <source>
        <strain evidence="3">MO2-4</strain>
    </source>
</reference>
<feature type="signal peptide" evidence="1">
    <location>
        <begin position="1"/>
        <end position="30"/>
    </location>
</feature>
<comment type="caution">
    <text evidence="2">The sequence shown here is derived from an EMBL/GenBank/DDBJ whole genome shotgun (WGS) entry which is preliminary data.</text>
</comment>
<evidence type="ECO:0000256" key="1">
    <source>
        <dbReference type="SAM" id="SignalP"/>
    </source>
</evidence>
<name>A0ABU3ZWE2_9SPHN</name>
<gene>
    <name evidence="2" type="ORF">O0R41_09345</name>
</gene>
<sequence length="147" mass="15726">MDSIWIMTKAGLRALCAATALIGGASIAHTAPPAERRAPGAQALRALQPGEWEVRGRGEDAQTRRLCISDLRQLLQLRHGRALCPSFTVADTPHALSVTYDCAAAGNGRTDLRVETVRLVQIRSQGIADGAPFAFDAEGRRLGPCRP</sequence>
<evidence type="ECO:0008006" key="4">
    <source>
        <dbReference type="Google" id="ProtNLM"/>
    </source>
</evidence>
<dbReference type="RefSeq" id="WP_317516693.1">
    <property type="nucleotide sequence ID" value="NZ_JAPTHD010000003.1"/>
</dbReference>
<evidence type="ECO:0000313" key="2">
    <source>
        <dbReference type="EMBL" id="MDV5823798.1"/>
    </source>
</evidence>
<protein>
    <recommendedName>
        <fullName evidence="4">DUF3617 family protein</fullName>
    </recommendedName>
</protein>
<evidence type="ECO:0000313" key="3">
    <source>
        <dbReference type="Proteomes" id="UP001185984"/>
    </source>
</evidence>